<gene>
    <name evidence="2" type="ORF">L195_g034307</name>
</gene>
<feature type="compositionally biased region" description="Acidic residues" evidence="1">
    <location>
        <begin position="226"/>
        <end position="237"/>
    </location>
</feature>
<feature type="compositionally biased region" description="Polar residues" evidence="1">
    <location>
        <begin position="147"/>
        <end position="157"/>
    </location>
</feature>
<name>A0A2K3LIF6_TRIPR</name>
<accession>A0A2K3LIF6</accession>
<protein>
    <recommendedName>
        <fullName evidence="4">Envelope-like protein</fullName>
    </recommendedName>
</protein>
<evidence type="ECO:0000256" key="1">
    <source>
        <dbReference type="SAM" id="MobiDB-lite"/>
    </source>
</evidence>
<evidence type="ECO:0000313" key="2">
    <source>
        <dbReference type="EMBL" id="PNX78330.1"/>
    </source>
</evidence>
<feature type="compositionally biased region" description="Polar residues" evidence="1">
    <location>
        <begin position="213"/>
        <end position="224"/>
    </location>
</feature>
<feature type="region of interest" description="Disordered" evidence="1">
    <location>
        <begin position="136"/>
        <end position="157"/>
    </location>
</feature>
<dbReference type="AlphaFoldDB" id="A0A2K3LIF6"/>
<feature type="compositionally biased region" description="Polar residues" evidence="1">
    <location>
        <begin position="271"/>
        <end position="284"/>
    </location>
</feature>
<dbReference type="EMBL" id="ASHM01033915">
    <property type="protein sequence ID" value="PNX78330.1"/>
    <property type="molecule type" value="Genomic_DNA"/>
</dbReference>
<sequence>MSNSAKTSPIKDSTVRSENWESHVIDAVPISTVPPTSSMKKEKRTSKKDKTSQVSINPSSPSASIKKSKWKSKKSKSESSGGFTMSELHVDPLQPSSVDTLVAEPFIENVDAPGKIPVNLGLDVPKFDETVGVENSDVSGNLGKNVPNPSITVDPTIGASTKANTVVAKESLKKTDPETHVEANVVTPNDDTSVMPDVATSLAPGNVVDYSESDNSVKSNSVNEEPSAEENVNEDPDVVIMNETTVSDKSLPTNPEASVARRTRSRAGKSVETTNTPVQTPKPTRSTRDTGKKPLYGPPKPVSKVVLSTEEKQKVKKRKAPPTSDSEFEPETDVAASGSTSRKSIGRKKVPLSFPYAPLDNVSFHLENGSAR</sequence>
<evidence type="ECO:0000313" key="3">
    <source>
        <dbReference type="Proteomes" id="UP000236291"/>
    </source>
</evidence>
<feature type="region of interest" description="Disordered" evidence="1">
    <location>
        <begin position="204"/>
        <end position="372"/>
    </location>
</feature>
<reference evidence="2 3" key="2">
    <citation type="journal article" date="2017" name="Front. Plant Sci.">
        <title>Gene Classification and Mining of Molecular Markers Useful in Red Clover (Trifolium pratense) Breeding.</title>
        <authorList>
            <person name="Istvanek J."/>
            <person name="Dluhosova J."/>
            <person name="Dluhos P."/>
            <person name="Patkova L."/>
            <person name="Nedelnik J."/>
            <person name="Repkova J."/>
        </authorList>
    </citation>
    <scope>NUCLEOTIDE SEQUENCE [LARGE SCALE GENOMIC DNA]</scope>
    <source>
        <strain evidence="3">cv. Tatra</strain>
        <tissue evidence="2">Young leaves</tissue>
    </source>
</reference>
<proteinExistence type="predicted"/>
<feature type="compositionally biased region" description="Polar residues" evidence="1">
    <location>
        <begin position="1"/>
        <end position="11"/>
    </location>
</feature>
<reference evidence="2 3" key="1">
    <citation type="journal article" date="2014" name="Am. J. Bot.">
        <title>Genome assembly and annotation for red clover (Trifolium pratense; Fabaceae).</title>
        <authorList>
            <person name="Istvanek J."/>
            <person name="Jaros M."/>
            <person name="Krenek A."/>
            <person name="Repkova J."/>
        </authorList>
    </citation>
    <scope>NUCLEOTIDE SEQUENCE [LARGE SCALE GENOMIC DNA]</scope>
    <source>
        <strain evidence="3">cv. Tatra</strain>
        <tissue evidence="2">Young leaves</tissue>
    </source>
</reference>
<evidence type="ECO:0008006" key="4">
    <source>
        <dbReference type="Google" id="ProtNLM"/>
    </source>
</evidence>
<comment type="caution">
    <text evidence="2">The sequence shown here is derived from an EMBL/GenBank/DDBJ whole genome shotgun (WGS) entry which is preliminary data.</text>
</comment>
<feature type="compositionally biased region" description="Polar residues" evidence="1">
    <location>
        <begin position="242"/>
        <end position="256"/>
    </location>
</feature>
<dbReference type="Proteomes" id="UP000236291">
    <property type="component" value="Unassembled WGS sequence"/>
</dbReference>
<feature type="compositionally biased region" description="Basic and acidic residues" evidence="1">
    <location>
        <begin position="13"/>
        <end position="24"/>
    </location>
</feature>
<organism evidence="2 3">
    <name type="scientific">Trifolium pratense</name>
    <name type="common">Red clover</name>
    <dbReference type="NCBI Taxonomy" id="57577"/>
    <lineage>
        <taxon>Eukaryota</taxon>
        <taxon>Viridiplantae</taxon>
        <taxon>Streptophyta</taxon>
        <taxon>Embryophyta</taxon>
        <taxon>Tracheophyta</taxon>
        <taxon>Spermatophyta</taxon>
        <taxon>Magnoliopsida</taxon>
        <taxon>eudicotyledons</taxon>
        <taxon>Gunneridae</taxon>
        <taxon>Pentapetalae</taxon>
        <taxon>rosids</taxon>
        <taxon>fabids</taxon>
        <taxon>Fabales</taxon>
        <taxon>Fabaceae</taxon>
        <taxon>Papilionoideae</taxon>
        <taxon>50 kb inversion clade</taxon>
        <taxon>NPAAA clade</taxon>
        <taxon>Hologalegina</taxon>
        <taxon>IRL clade</taxon>
        <taxon>Trifolieae</taxon>
        <taxon>Trifolium</taxon>
    </lineage>
</organism>
<feature type="region of interest" description="Disordered" evidence="1">
    <location>
        <begin position="1"/>
        <end position="92"/>
    </location>
</feature>